<dbReference type="Proteomes" id="UP000246073">
    <property type="component" value="Unassembled WGS sequence"/>
</dbReference>
<dbReference type="AlphaFoldDB" id="A0A2P9HHE8"/>
<dbReference type="GO" id="GO:0032259">
    <property type="term" value="P:methylation"/>
    <property type="evidence" value="ECO:0007669"/>
    <property type="project" value="UniProtKB-KW"/>
</dbReference>
<proteinExistence type="predicted"/>
<accession>A0A2P9HHE8</accession>
<organism evidence="1 2">
    <name type="scientific">Ochrobactrum soli</name>
    <dbReference type="NCBI Taxonomy" id="2448455"/>
    <lineage>
        <taxon>Bacteria</taxon>
        <taxon>Pseudomonadati</taxon>
        <taxon>Pseudomonadota</taxon>
        <taxon>Alphaproteobacteria</taxon>
        <taxon>Hyphomicrobiales</taxon>
        <taxon>Brucellaceae</taxon>
        <taxon>Brucella/Ochrobactrum group</taxon>
        <taxon>Ochrobactrum</taxon>
    </lineage>
</organism>
<dbReference type="InterPro" id="IPR052552">
    <property type="entry name" value="YeaO-like"/>
</dbReference>
<dbReference type="PANTHER" id="PTHR36849">
    <property type="entry name" value="CYTOPLASMIC PROTEIN-RELATED"/>
    <property type="match status" value="1"/>
</dbReference>
<dbReference type="EC" id="2.1.1.107" evidence="1"/>
<keyword evidence="1" id="KW-0808">Transferase</keyword>
<dbReference type="GO" id="GO:0004851">
    <property type="term" value="F:uroporphyrin-III C-methyltransferase activity"/>
    <property type="evidence" value="ECO:0007669"/>
    <property type="project" value="UniProtKB-EC"/>
</dbReference>
<sequence length="116" mass="13471">MTDIRLKRIYEAPSPDDGYRVLVDRVWPRGMTKEKAAINLWAKDVAPSTELRKWFNHDLSKWGEFQKRYHRELQNKLPDLSALVAKAGDAPLTLLYGAKDEEHNQAVVLHEFLQTI</sequence>
<evidence type="ECO:0000313" key="2">
    <source>
        <dbReference type="Proteomes" id="UP000246073"/>
    </source>
</evidence>
<gene>
    <name evidence="1" type="ORF">OHAE_3466</name>
</gene>
<dbReference type="Pfam" id="PF22752">
    <property type="entry name" value="DUF488-N3i"/>
    <property type="match status" value="1"/>
</dbReference>
<dbReference type="EMBL" id="OOFM01000004">
    <property type="protein sequence ID" value="SPL63534.1"/>
    <property type="molecule type" value="Genomic_DNA"/>
</dbReference>
<keyword evidence="1" id="KW-0489">Methyltransferase</keyword>
<protein>
    <submittedName>
        <fullName evidence="1">Probable uroporphyrin-III c-methyltransferase</fullName>
        <ecNumber evidence="1">2.1.1.107</ecNumber>
    </submittedName>
</protein>
<name>A0A2P9HHE8_9HYPH</name>
<reference evidence="2" key="1">
    <citation type="submission" date="2017-12" db="EMBL/GenBank/DDBJ databases">
        <authorList>
            <person name="Diaz M."/>
        </authorList>
    </citation>
    <scope>NUCLEOTIDE SEQUENCE [LARGE SCALE GENOMIC DNA]</scope>
    <source>
        <strain evidence="2">FI11154</strain>
    </source>
</reference>
<evidence type="ECO:0000313" key="1">
    <source>
        <dbReference type="EMBL" id="SPL63534.1"/>
    </source>
</evidence>
<dbReference type="RefSeq" id="WP_109367435.1">
    <property type="nucleotide sequence ID" value="NZ_OOFM01000004.1"/>
</dbReference>
<dbReference type="PANTHER" id="PTHR36849:SF1">
    <property type="entry name" value="CYTOPLASMIC PROTEIN"/>
    <property type="match status" value="1"/>
</dbReference>